<evidence type="ECO:0000313" key="3">
    <source>
        <dbReference type="EMBL" id="KAF6751561.1"/>
    </source>
</evidence>
<feature type="compositionally biased region" description="Acidic residues" evidence="1">
    <location>
        <begin position="145"/>
        <end position="159"/>
    </location>
</feature>
<feature type="region of interest" description="Disordered" evidence="1">
    <location>
        <begin position="47"/>
        <end position="166"/>
    </location>
</feature>
<dbReference type="EMBL" id="JACGCI010000155">
    <property type="protein sequence ID" value="KAF6743183.1"/>
    <property type="molecule type" value="Genomic_DNA"/>
</dbReference>
<comment type="caution">
    <text evidence="2">The sequence shown here is derived from an EMBL/GenBank/DDBJ whole genome shotgun (WGS) entry which is preliminary data.</text>
</comment>
<keyword evidence="4" id="KW-1185">Reference proteome</keyword>
<sequence length="230" mass="24846">MENEAPRGSHQEEHAISNTIDLQTARYGVNLPLRVIMGLRQRVLSEEAMHEDTSRSVEASSEGYGDLSDSESDSDEPPPLSDGTGSGSDDGCSCDEADSCHCGDSDSDASSSSYHPSDDAMSDVRSDEGESGYESEDSSMFGVESGEDSSDSSSEEDSVDGPVLDFPPIVAYPDNLVTAVPVYARAGPVYAERFMAAISPRRYRGAFIESRRHDSRRRWRPLASSTEPAE</sequence>
<evidence type="ECO:0000313" key="4">
    <source>
        <dbReference type="Proteomes" id="UP000521943"/>
    </source>
</evidence>
<evidence type="ECO:0000313" key="2">
    <source>
        <dbReference type="EMBL" id="KAF6743183.1"/>
    </source>
</evidence>
<evidence type="ECO:0000256" key="1">
    <source>
        <dbReference type="SAM" id="MobiDB-lite"/>
    </source>
</evidence>
<protein>
    <submittedName>
        <fullName evidence="2">Uncharacterized protein</fullName>
    </submittedName>
</protein>
<organism evidence="2 4">
    <name type="scientific">Ephemerocybe angulata</name>
    <dbReference type="NCBI Taxonomy" id="980116"/>
    <lineage>
        <taxon>Eukaryota</taxon>
        <taxon>Fungi</taxon>
        <taxon>Dikarya</taxon>
        <taxon>Basidiomycota</taxon>
        <taxon>Agaricomycotina</taxon>
        <taxon>Agaricomycetes</taxon>
        <taxon>Agaricomycetidae</taxon>
        <taxon>Agaricales</taxon>
        <taxon>Agaricineae</taxon>
        <taxon>Psathyrellaceae</taxon>
        <taxon>Ephemerocybe</taxon>
    </lineage>
</organism>
<dbReference type="EMBL" id="JACGCI010000049">
    <property type="protein sequence ID" value="KAF6751561.1"/>
    <property type="molecule type" value="Genomic_DNA"/>
</dbReference>
<accession>A0A8H6HC86</accession>
<feature type="compositionally biased region" description="Basic and acidic residues" evidence="1">
    <location>
        <begin position="1"/>
        <end position="15"/>
    </location>
</feature>
<feature type="compositionally biased region" description="Basic and acidic residues" evidence="1">
    <location>
        <begin position="116"/>
        <end position="128"/>
    </location>
</feature>
<dbReference type="Proteomes" id="UP000521943">
    <property type="component" value="Unassembled WGS sequence"/>
</dbReference>
<dbReference type="AlphaFoldDB" id="A0A8H6HC86"/>
<feature type="compositionally biased region" description="Low complexity" evidence="1">
    <location>
        <begin position="81"/>
        <end position="91"/>
    </location>
</feature>
<proteinExistence type="predicted"/>
<gene>
    <name evidence="3" type="ORF">DFP72DRAFT_850682</name>
    <name evidence="2" type="ORF">DFP72DRAFT_859378</name>
</gene>
<reference evidence="2 4" key="1">
    <citation type="submission" date="2020-07" db="EMBL/GenBank/DDBJ databases">
        <title>Comparative genomics of pyrophilous fungi reveals a link between fire events and developmental genes.</title>
        <authorList>
            <consortium name="DOE Joint Genome Institute"/>
            <person name="Steindorff A.S."/>
            <person name="Carver A."/>
            <person name="Calhoun S."/>
            <person name="Stillman K."/>
            <person name="Liu H."/>
            <person name="Lipzen A."/>
            <person name="Pangilinan J."/>
            <person name="Labutti K."/>
            <person name="Bruns T.D."/>
            <person name="Grigoriev I.V."/>
        </authorList>
    </citation>
    <scope>NUCLEOTIDE SEQUENCE [LARGE SCALE GENOMIC DNA]</scope>
    <source>
        <strain evidence="2 4">CBS 144469</strain>
    </source>
</reference>
<name>A0A8H6HC86_9AGAR</name>
<feature type="region of interest" description="Disordered" evidence="1">
    <location>
        <begin position="1"/>
        <end position="24"/>
    </location>
</feature>